<feature type="compositionally biased region" description="Low complexity" evidence="1">
    <location>
        <begin position="235"/>
        <end position="263"/>
    </location>
</feature>
<dbReference type="OrthoDB" id="876729at2"/>
<feature type="region of interest" description="Disordered" evidence="1">
    <location>
        <begin position="39"/>
        <end position="86"/>
    </location>
</feature>
<proteinExistence type="predicted"/>
<evidence type="ECO:0008006" key="5">
    <source>
        <dbReference type="Google" id="ProtNLM"/>
    </source>
</evidence>
<feature type="region of interest" description="Disordered" evidence="1">
    <location>
        <begin position="191"/>
        <end position="212"/>
    </location>
</feature>
<keyword evidence="2" id="KW-0472">Membrane</keyword>
<reference evidence="4" key="1">
    <citation type="submission" date="2017-06" db="EMBL/GenBank/DDBJ databases">
        <authorList>
            <person name="Varghese N."/>
            <person name="Submissions S."/>
        </authorList>
    </citation>
    <scope>NUCLEOTIDE SEQUENCE [LARGE SCALE GENOMIC DNA]</scope>
    <source>
        <strain evidence="4">DSM 11116</strain>
    </source>
</reference>
<gene>
    <name evidence="3" type="ORF">SAMN06265337_2881</name>
</gene>
<feature type="compositionally biased region" description="Low complexity" evidence="1">
    <location>
        <begin position="191"/>
        <end position="201"/>
    </location>
</feature>
<evidence type="ECO:0000313" key="4">
    <source>
        <dbReference type="Proteomes" id="UP000198131"/>
    </source>
</evidence>
<evidence type="ECO:0000256" key="1">
    <source>
        <dbReference type="SAM" id="MobiDB-lite"/>
    </source>
</evidence>
<organism evidence="3 4">
    <name type="scientific">Hymenobacter gelipurpurascens</name>
    <dbReference type="NCBI Taxonomy" id="89968"/>
    <lineage>
        <taxon>Bacteria</taxon>
        <taxon>Pseudomonadati</taxon>
        <taxon>Bacteroidota</taxon>
        <taxon>Cytophagia</taxon>
        <taxon>Cytophagales</taxon>
        <taxon>Hymenobacteraceae</taxon>
        <taxon>Hymenobacter</taxon>
    </lineage>
</organism>
<feature type="transmembrane region" description="Helical" evidence="2">
    <location>
        <begin position="159"/>
        <end position="180"/>
    </location>
</feature>
<dbReference type="RefSeq" id="WP_088844207.1">
    <property type="nucleotide sequence ID" value="NZ_FYEW01000002.1"/>
</dbReference>
<feature type="compositionally biased region" description="Polar residues" evidence="1">
    <location>
        <begin position="58"/>
        <end position="68"/>
    </location>
</feature>
<evidence type="ECO:0000256" key="2">
    <source>
        <dbReference type="SAM" id="Phobius"/>
    </source>
</evidence>
<protein>
    <recommendedName>
        <fullName evidence="5">SHOCT domain-containing protein</fullName>
    </recommendedName>
</protein>
<name>A0A212UBI5_9BACT</name>
<dbReference type="EMBL" id="FYEW01000002">
    <property type="protein sequence ID" value="SNC75451.1"/>
    <property type="molecule type" value="Genomic_DNA"/>
</dbReference>
<keyword evidence="2" id="KW-1133">Transmembrane helix</keyword>
<dbReference type="Proteomes" id="UP000198131">
    <property type="component" value="Unassembled WGS sequence"/>
</dbReference>
<keyword evidence="2" id="KW-0812">Transmembrane</keyword>
<keyword evidence="4" id="KW-1185">Reference proteome</keyword>
<accession>A0A212UBI5</accession>
<evidence type="ECO:0000313" key="3">
    <source>
        <dbReference type="EMBL" id="SNC75451.1"/>
    </source>
</evidence>
<dbReference type="AlphaFoldDB" id="A0A212UBI5"/>
<feature type="region of interest" description="Disordered" evidence="1">
    <location>
        <begin position="228"/>
        <end position="263"/>
    </location>
</feature>
<sequence>MDKDPSPLDTLRQLKEWLDAGTITPQEFATLKQKLLFSETPGTPEVPAPAQPKAEETLPTQTILSDQTPARPPVSFTEPTVTSGPVEEPLLPPVTHQFTSPAPETPPAPIAPGYSHPIEVGRPGASPTEQEQVAYAPVEELYEEEMPAAPYTAPARSPLATVLIVGGILALLAIVAYLMLGNRESERLTSTTLTAADTLTSKPETGPQAEQIDLPPAAAPETIRVAPVVPPTPSSPDSVVESATPAPAPTPAATEPAVPNPATEEAAQTRVLGILNAYYEDLKTAPFAAATFFAPQVERFYTMQNTTPAAINDELTRSHFPEFLEAESQIEPGTLKVSAPVSDGSRVVTYTEKSRALRQSLQKRQQTRALVRIRFDKNFKIVYLRQEKLLENTFSE</sequence>